<keyword evidence="5" id="KW-1133">Transmembrane helix</keyword>
<dbReference type="PANTHER" id="PTHR31600:SF2">
    <property type="entry name" value="GAMETE ENRICHED GENE 10 PROTEIN-RELATED"/>
    <property type="match status" value="1"/>
</dbReference>
<feature type="transmembrane region" description="Helical" evidence="5">
    <location>
        <begin position="52"/>
        <end position="70"/>
    </location>
</feature>
<keyword evidence="2" id="KW-0479">Metal-binding</keyword>
<protein>
    <recommendedName>
        <fullName evidence="6">TmcB/TmcC TPR repeats domain-containing protein</fullName>
    </recommendedName>
</protein>
<feature type="region of interest" description="Disordered" evidence="4">
    <location>
        <begin position="579"/>
        <end position="610"/>
    </location>
</feature>
<feature type="transmembrane region" description="Helical" evidence="5">
    <location>
        <begin position="313"/>
        <end position="336"/>
    </location>
</feature>
<name>A0ABQ9WNA1_9EUKA</name>
<evidence type="ECO:0000313" key="7">
    <source>
        <dbReference type="EMBL" id="KAK2940803.1"/>
    </source>
</evidence>
<feature type="transmembrane region" description="Helical" evidence="5">
    <location>
        <begin position="631"/>
        <end position="650"/>
    </location>
</feature>
<keyword evidence="5" id="KW-0812">Transmembrane</keyword>
<keyword evidence="5" id="KW-0472">Membrane</keyword>
<sequence length="1462" mass="166800">MDTESRKWGSESMVAGSGPSGYDAWSKRDSTFFTGLYPLYPQSKRPSRYLPLGEYLFIIFELVTLSFYSTSPGSTIITPVAKIFGFMNLSSIGTISDKLVPILCFVVVGLVLLLSLSLMLVAKFYQWLMTHQPWIISISRMTMTVFLTAAVVPVLNILINTFDCVKDPSEISYFRGTAVLCLSGQYPLHLVSTILGIVFIALYITMFVLHHYFIFQIDPRPRGYFSTPSAIFQTLRICVIFVIVITQRFLTDWAFWRALITIGISVAMAAYVIICQPYYHFHSNFLICVEMTIYGSMRLCSEIGFIFDQKLTNIVGTIILGVCGLALGIVLSLLFYKLMRHIERSHWAVTQTKAGEFVPLFDLSSQDGKEEAWMHLKKHGMDRSIRWFYQKQHRTPILGEYVDCLYQVYLVHDPHNGPMTVLYGVFLQHIRKNRIKAHNMLLSARRQHPGIMYRSVLFWLMRGQSAASGSGGTEAVEMVQKGQLVQAENAKEDARDAQMSFFENLSRKQTNFILLQKQLTEIVKSEAEAKKQYESLLNANPNNVAVLRSYGDLLGVVLGDYEMADYVYLKADGLEDDTVDADPTTVSGDRKRRKKKKKKQTENGMDNMLSTVPSHANSNLLVKIGYCSNGFSHLFGIAGLIGTAVFVATFSQDVGMGLRGLRDVGELIMSGAKTSVMVLELLTHEQLLWMNMTSTNGSINPVPDIQKHMLRYADRMAEIVIEQMNTEVEKKGWEELRIETVSVQFDDVANKVTSTSLINASFLSLTTEVINFAKTLALSTDLPKHFQHSKGRIISHLYNTLQPFIEGGKRLLEDYNVQALSTASRMRTFMNLFIGLPAVVVMVNIAVLYIYLSITHTRERTKILREILEIPKTTIQKYARELNERDEIDPVNDQKDDDASDEELLEPESDVLQKRKSIHRRSSRKPSVAKISEDNTKSLEDESVVVLKDEVDFKWLNEGGEVKVAETEQDAAWKQTEETRIPTRHVRQKSFIPTEDWSARSLLTTRSDDDEKRTVTRRADEDWEDRFEKDVEYLNAQYNFMGKVIPTSTRILMVLHALAIFCICCGILLSLYLSSRTYSDFIDNVYMGNIRSVILAVCQTLLYRVYGGSDMLELNEPVVCKISTNPVWNDSSHLLKDQSVIRTLFVKSIEYWRQVNELTHYGTQSSEKTDDKLVDNHVSDRLSPDLNQAILLDARECFLLTGCTNKLPDRLYEFNSTSVTLQALTVRVVQYSWLFSKGSVITRAEEYSIFQFLATAIKEDLGGGQRGTVETLCEMSEAERVKFVDQAMYEVIGFSVLYFFAMFFALPTLGRLKTIHNEGERMKELTMRGEEVEDEVLFVEGMVCGCDWMDDARCQIVEKANSVIRSFKHGESVSMKESLMDELTVTIKREFRAEEEFMKTRMDQTMINQHCHTHRLILQRLEYIFDSYRTKDQARHTIAKRALTRLFDSHFIGEDVEMVNAT</sequence>
<dbReference type="PANTHER" id="PTHR31600">
    <property type="entry name" value="TINY MACROCYSTS PROTEIN B-RELATED"/>
    <property type="match status" value="1"/>
</dbReference>
<evidence type="ECO:0000313" key="8">
    <source>
        <dbReference type="Proteomes" id="UP001281761"/>
    </source>
</evidence>
<dbReference type="InterPro" id="IPR057352">
    <property type="entry name" value="TPR_TmcB/C"/>
</dbReference>
<feature type="transmembrane region" description="Helical" evidence="5">
    <location>
        <begin position="1051"/>
        <end position="1073"/>
    </location>
</feature>
<organism evidence="7 8">
    <name type="scientific">Blattamonas nauphoetae</name>
    <dbReference type="NCBI Taxonomy" id="2049346"/>
    <lineage>
        <taxon>Eukaryota</taxon>
        <taxon>Metamonada</taxon>
        <taxon>Preaxostyla</taxon>
        <taxon>Oxymonadida</taxon>
        <taxon>Blattamonas</taxon>
    </lineage>
</organism>
<keyword evidence="8" id="KW-1185">Reference proteome</keyword>
<feature type="transmembrane region" description="Helical" evidence="5">
    <location>
        <begin position="253"/>
        <end position="273"/>
    </location>
</feature>
<dbReference type="Proteomes" id="UP001281761">
    <property type="component" value="Unassembled WGS sequence"/>
</dbReference>
<feature type="transmembrane region" description="Helical" evidence="5">
    <location>
        <begin position="102"/>
        <end position="122"/>
    </location>
</feature>
<keyword evidence="3" id="KW-0408">Iron</keyword>
<dbReference type="SUPFAM" id="SSF47188">
    <property type="entry name" value="Hemerythrin-like"/>
    <property type="match status" value="1"/>
</dbReference>
<proteinExistence type="inferred from homology"/>
<feature type="transmembrane region" description="Helical" evidence="5">
    <location>
        <begin position="134"/>
        <end position="159"/>
    </location>
</feature>
<evidence type="ECO:0000256" key="1">
    <source>
        <dbReference type="ARBA" id="ARBA00010587"/>
    </source>
</evidence>
<feature type="domain" description="TmcB/TmcC TPR repeats" evidence="6">
    <location>
        <begin position="468"/>
        <end position="578"/>
    </location>
</feature>
<feature type="transmembrane region" description="Helical" evidence="5">
    <location>
        <begin position="1085"/>
        <end position="1106"/>
    </location>
</feature>
<dbReference type="InterPro" id="IPR052994">
    <property type="entry name" value="Tiny_macrocysts_regulators"/>
</dbReference>
<feature type="transmembrane region" description="Helical" evidence="5">
    <location>
        <begin position="194"/>
        <end position="215"/>
    </location>
</feature>
<feature type="compositionally biased region" description="Acidic residues" evidence="4">
    <location>
        <begin position="886"/>
        <end position="909"/>
    </location>
</feature>
<reference evidence="7 8" key="1">
    <citation type="journal article" date="2022" name="bioRxiv">
        <title>Genomics of Preaxostyla Flagellates Illuminates Evolutionary Transitions and the Path Towards Mitochondrial Loss.</title>
        <authorList>
            <person name="Novak L.V.F."/>
            <person name="Treitli S.C."/>
            <person name="Pyrih J."/>
            <person name="Halakuc P."/>
            <person name="Pipaliya S.V."/>
            <person name="Vacek V."/>
            <person name="Brzon O."/>
            <person name="Soukal P."/>
            <person name="Eme L."/>
            <person name="Dacks J.B."/>
            <person name="Karnkowska A."/>
            <person name="Elias M."/>
            <person name="Hampl V."/>
        </authorList>
    </citation>
    <scope>NUCLEOTIDE SEQUENCE [LARGE SCALE GENOMIC DNA]</scope>
    <source>
        <strain evidence="7">NAU3</strain>
        <tissue evidence="7">Gut</tissue>
    </source>
</reference>
<gene>
    <name evidence="7" type="ORF">BLNAU_24290</name>
</gene>
<feature type="compositionally biased region" description="Basic residues" evidence="4">
    <location>
        <begin position="590"/>
        <end position="599"/>
    </location>
</feature>
<feature type="transmembrane region" description="Helical" evidence="5">
    <location>
        <begin position="1287"/>
        <end position="1306"/>
    </location>
</feature>
<dbReference type="Pfam" id="PF25474">
    <property type="entry name" value="TPR_TmcB"/>
    <property type="match status" value="1"/>
</dbReference>
<feature type="compositionally biased region" description="Basic residues" evidence="4">
    <location>
        <begin position="914"/>
        <end position="924"/>
    </location>
</feature>
<evidence type="ECO:0000256" key="2">
    <source>
        <dbReference type="ARBA" id="ARBA00022723"/>
    </source>
</evidence>
<evidence type="ECO:0000256" key="3">
    <source>
        <dbReference type="ARBA" id="ARBA00023004"/>
    </source>
</evidence>
<dbReference type="EMBL" id="JARBJD010000601">
    <property type="protein sequence ID" value="KAK2940803.1"/>
    <property type="molecule type" value="Genomic_DNA"/>
</dbReference>
<evidence type="ECO:0000256" key="5">
    <source>
        <dbReference type="SAM" id="Phobius"/>
    </source>
</evidence>
<feature type="transmembrane region" description="Helical" evidence="5">
    <location>
        <begin position="829"/>
        <end position="852"/>
    </location>
</feature>
<feature type="transmembrane region" description="Helical" evidence="5">
    <location>
        <begin position="227"/>
        <end position="247"/>
    </location>
</feature>
<accession>A0ABQ9WNA1</accession>
<feature type="region of interest" description="Disordered" evidence="4">
    <location>
        <begin position="884"/>
        <end position="935"/>
    </location>
</feature>
<comment type="caution">
    <text evidence="7">The sequence shown here is derived from an EMBL/GenBank/DDBJ whole genome shotgun (WGS) entry which is preliminary data.</text>
</comment>
<dbReference type="InterPro" id="IPR035938">
    <property type="entry name" value="Hemerythrin-like_sf"/>
</dbReference>
<dbReference type="Gene3D" id="1.20.120.50">
    <property type="entry name" value="Hemerythrin-like"/>
    <property type="match status" value="1"/>
</dbReference>
<evidence type="ECO:0000259" key="6">
    <source>
        <dbReference type="Pfam" id="PF25474"/>
    </source>
</evidence>
<evidence type="ECO:0000256" key="4">
    <source>
        <dbReference type="SAM" id="MobiDB-lite"/>
    </source>
</evidence>
<comment type="similarity">
    <text evidence="1">Belongs to the hemerythrin family.</text>
</comment>